<keyword evidence="5" id="KW-0804">Transcription</keyword>
<dbReference type="EMBL" id="AXUT01000297">
    <property type="protein sequence ID" value="ESU77871.1"/>
    <property type="molecule type" value="Genomic_DNA"/>
</dbReference>
<evidence type="ECO:0000256" key="3">
    <source>
        <dbReference type="ARBA" id="ARBA00023015"/>
    </source>
</evidence>
<organism evidence="7 8">
    <name type="scientific">Shigella dysenteriae WRSd3</name>
    <dbReference type="NCBI Taxonomy" id="1401327"/>
    <lineage>
        <taxon>Bacteria</taxon>
        <taxon>Pseudomonadati</taxon>
        <taxon>Pseudomonadota</taxon>
        <taxon>Gammaproteobacteria</taxon>
        <taxon>Enterobacterales</taxon>
        <taxon>Enterobacteriaceae</taxon>
        <taxon>Shigella</taxon>
    </lineage>
</organism>
<dbReference type="GO" id="GO:0003677">
    <property type="term" value="F:DNA binding"/>
    <property type="evidence" value="ECO:0007669"/>
    <property type="project" value="UniProtKB-KW"/>
</dbReference>
<evidence type="ECO:0000256" key="1">
    <source>
        <dbReference type="ARBA" id="ARBA00022491"/>
    </source>
</evidence>
<dbReference type="SUPFAM" id="SSF47598">
    <property type="entry name" value="Ribbon-helix-helix"/>
    <property type="match status" value="1"/>
</dbReference>
<evidence type="ECO:0000256" key="4">
    <source>
        <dbReference type="ARBA" id="ARBA00023125"/>
    </source>
</evidence>
<keyword evidence="1" id="KW-0678">Repressor</keyword>
<proteinExistence type="inferred from homology"/>
<dbReference type="InterPro" id="IPR010985">
    <property type="entry name" value="Ribbon_hlx_hlx"/>
</dbReference>
<keyword evidence="2" id="KW-1277">Toxin-antitoxin system</keyword>
<dbReference type="PANTHER" id="PTHR35401">
    <property type="entry name" value="COPG FAMILY HELIX-TURN-HELIX PROTEIN-RELATED-RELATED"/>
    <property type="match status" value="1"/>
</dbReference>
<evidence type="ECO:0000256" key="6">
    <source>
        <dbReference type="ARBA" id="ARBA00049988"/>
    </source>
</evidence>
<sequence>MNMKPESKEAPINIRAKASQRDLIDMAANLVAKSRTDFMLDAACREAQDILLDQRLFILDDEQYDAFLAALDAPITAERQVKINALMNRKSPWE</sequence>
<dbReference type="GO" id="GO:0006355">
    <property type="term" value="P:regulation of DNA-templated transcription"/>
    <property type="evidence" value="ECO:0007669"/>
    <property type="project" value="InterPro"/>
</dbReference>
<evidence type="ECO:0000313" key="7">
    <source>
        <dbReference type="EMBL" id="ESU77871.1"/>
    </source>
</evidence>
<dbReference type="AlphaFoldDB" id="A0A090NDV1"/>
<comment type="caution">
    <text evidence="7">The sequence shown here is derived from an EMBL/GenBank/DDBJ whole genome shotgun (WGS) entry which is preliminary data.</text>
</comment>
<comment type="similarity">
    <text evidence="6">Belongs to the TacA antitoxin family.</text>
</comment>
<accession>A0A090NDV1</accession>
<keyword evidence="3" id="KW-0805">Transcription regulation</keyword>
<name>A0A090NDV1_SHIDY</name>
<dbReference type="Gene3D" id="1.20.5.780">
    <property type="entry name" value="Single helix bin"/>
    <property type="match status" value="1"/>
</dbReference>
<keyword evidence="4" id="KW-0238">DNA-binding</keyword>
<dbReference type="Proteomes" id="UP000017944">
    <property type="component" value="Unassembled WGS sequence"/>
</dbReference>
<protein>
    <recommendedName>
        <fullName evidence="9">DUF1778 domain-containing protein</fullName>
    </recommendedName>
</protein>
<evidence type="ECO:0000256" key="5">
    <source>
        <dbReference type="ARBA" id="ARBA00023163"/>
    </source>
</evidence>
<dbReference type="PANTHER" id="PTHR35401:SF1">
    <property type="entry name" value="CYTOPLASMIC PROTEIN"/>
    <property type="match status" value="1"/>
</dbReference>
<evidence type="ECO:0008006" key="9">
    <source>
        <dbReference type="Google" id="ProtNLM"/>
    </source>
</evidence>
<gene>
    <name evidence="7" type="ORF">WRSd3_03337</name>
</gene>
<evidence type="ECO:0000313" key="8">
    <source>
        <dbReference type="Proteomes" id="UP000017944"/>
    </source>
</evidence>
<dbReference type="Pfam" id="PF08681">
    <property type="entry name" value="TacA1"/>
    <property type="match status" value="1"/>
</dbReference>
<dbReference type="PATRIC" id="fig|1401327.3.peg.3094"/>
<dbReference type="InterPro" id="IPR014795">
    <property type="entry name" value="TacA_1-like"/>
</dbReference>
<reference evidence="7 8" key="1">
    <citation type="submission" date="2013-10" db="EMBL/GenBank/DDBJ databases">
        <title>Draft genomes and the virulence plasmids of Sd1617 vaccine constructs: WRSd3 and WRSd5.</title>
        <authorList>
            <person name="Aksomboon Vongsawan A."/>
            <person name="Venkatesan M.M."/>
            <person name="Vaisvil B."/>
            <person name="Emel G."/>
            <person name="Kepatral V."/>
            <person name="Sethabutr O."/>
            <person name="Serichantalergs O."/>
            <person name="Mason C."/>
        </authorList>
    </citation>
    <scope>NUCLEOTIDE SEQUENCE [LARGE SCALE GENOMIC DNA]</scope>
    <source>
        <strain evidence="7 8">WRSd3</strain>
    </source>
</reference>
<evidence type="ECO:0000256" key="2">
    <source>
        <dbReference type="ARBA" id="ARBA00022649"/>
    </source>
</evidence>